<sequence>MNTPFNNILHKHEIVLKNFQELDICAFSKKKNLYCLFGEDNKDRSYLVLFSLAKSRILLKHILEIEKIISNIISHLNNTIFTNIVLFHQAPICSKAQKEFISKGFTSYAFM</sequence>
<evidence type="ECO:0000313" key="2">
    <source>
        <dbReference type="Proteomes" id="UP000321310"/>
    </source>
</evidence>
<organism evidence="1 2">
    <name type="scientific">Campylobacter peloridis</name>
    <dbReference type="NCBI Taxonomy" id="488546"/>
    <lineage>
        <taxon>Bacteria</taxon>
        <taxon>Pseudomonadati</taxon>
        <taxon>Campylobacterota</taxon>
        <taxon>Epsilonproteobacteria</taxon>
        <taxon>Campylobacterales</taxon>
        <taxon>Campylobacteraceae</taxon>
        <taxon>Campylobacter</taxon>
    </lineage>
</organism>
<evidence type="ECO:0008006" key="3">
    <source>
        <dbReference type="Google" id="ProtNLM"/>
    </source>
</evidence>
<name>A0A5C7DWB1_9BACT</name>
<reference evidence="1 2" key="1">
    <citation type="submission" date="2019-07" db="EMBL/GenBank/DDBJ databases">
        <title>Rapid identification of Enteric Bacteria from Whole Genome Sequences (WGS) using Average Nucleotide Identity (ANI).</title>
        <authorList>
            <person name="Lane C."/>
        </authorList>
    </citation>
    <scope>NUCLEOTIDE SEQUENCE [LARGE SCALE GENOMIC DNA]</scope>
    <source>
        <strain evidence="1 2">2016D-0250</strain>
    </source>
</reference>
<dbReference type="EMBL" id="VOWB01000030">
    <property type="protein sequence ID" value="TXE82953.1"/>
    <property type="molecule type" value="Genomic_DNA"/>
</dbReference>
<dbReference type="Proteomes" id="UP000321310">
    <property type="component" value="Unassembled WGS sequence"/>
</dbReference>
<proteinExistence type="predicted"/>
<accession>A0A5C7DWB1</accession>
<dbReference type="AlphaFoldDB" id="A0A5C7DWB1"/>
<gene>
    <name evidence="1" type="ORF">FPD46_03635</name>
</gene>
<protein>
    <recommendedName>
        <fullName evidence="3">Tram-like protein</fullName>
    </recommendedName>
</protein>
<dbReference type="RefSeq" id="WP_147575387.1">
    <property type="nucleotide sequence ID" value="NZ_VOWB01000030.1"/>
</dbReference>
<evidence type="ECO:0000313" key="1">
    <source>
        <dbReference type="EMBL" id="TXE82953.1"/>
    </source>
</evidence>
<comment type="caution">
    <text evidence="1">The sequence shown here is derived from an EMBL/GenBank/DDBJ whole genome shotgun (WGS) entry which is preliminary data.</text>
</comment>